<dbReference type="SUPFAM" id="SSF53756">
    <property type="entry name" value="UDP-Glycosyltransferase/glycogen phosphorylase"/>
    <property type="match status" value="1"/>
</dbReference>
<dbReference type="EMBL" id="DPVG01000457">
    <property type="protein sequence ID" value="HCK25523.1"/>
    <property type="molecule type" value="Genomic_DNA"/>
</dbReference>
<organism evidence="1 2">
    <name type="scientific">Bacteroides graminisolvens</name>
    <dbReference type="NCBI Taxonomy" id="477666"/>
    <lineage>
        <taxon>Bacteria</taxon>
        <taxon>Pseudomonadati</taxon>
        <taxon>Bacteroidota</taxon>
        <taxon>Bacteroidia</taxon>
        <taxon>Bacteroidales</taxon>
        <taxon>Bacteroidaceae</taxon>
        <taxon>Bacteroides</taxon>
    </lineage>
</organism>
<dbReference type="AlphaFoldDB" id="A0A3D2SGY8"/>
<gene>
    <name evidence="1" type="ORF">DHW31_12300</name>
</gene>
<evidence type="ECO:0008006" key="3">
    <source>
        <dbReference type="Google" id="ProtNLM"/>
    </source>
</evidence>
<protein>
    <recommendedName>
        <fullName evidence="3">Glycosyltransferase</fullName>
    </recommendedName>
</protein>
<name>A0A3D2SGY8_9BACE</name>
<dbReference type="Proteomes" id="UP000263098">
    <property type="component" value="Unassembled WGS sequence"/>
</dbReference>
<evidence type="ECO:0000313" key="2">
    <source>
        <dbReference type="Proteomes" id="UP000263098"/>
    </source>
</evidence>
<accession>A0A3D2SGY8</accession>
<evidence type="ECO:0000313" key="1">
    <source>
        <dbReference type="EMBL" id="HCK25523.1"/>
    </source>
</evidence>
<comment type="caution">
    <text evidence="1">The sequence shown here is derived from an EMBL/GenBank/DDBJ whole genome shotgun (WGS) entry which is preliminary data.</text>
</comment>
<dbReference type="Gene3D" id="3.40.50.2000">
    <property type="entry name" value="Glycogen Phosphorylase B"/>
    <property type="match status" value="1"/>
</dbReference>
<proteinExistence type="predicted"/>
<sequence length="337" mass="39488">MKVVYTIKEDKSNVQDYYVRLILTAFEELGYKSVYLDNIQEAYKLPKKSTIVAISHYTTLKLVMRGFKNIIYWVQGTSPDESFMRNHSRLRWFIISCVEYISLKRAKLILMVSKGMSHFYEDKYHLHLDNKTYIMPCYNSQIRPDVYATQGKYKRNLFCYVGGLSPWQCFEDTVLYYKRLEEMIDNAELRVFTPDVDQANKIISHANLKNASAKYVKPEQLLNELSECKYGFIIRKESPVNFVATPTKLSNYLASGLIPIVSNTVEFFSAVLNKCHYAILLEDNKDITPVVQMSSEAINPNDVFNEYNELFKEYFNDRKHIENIKLLINRLCINYES</sequence>
<reference evidence="1 2" key="1">
    <citation type="journal article" date="2018" name="Nat. Biotechnol.">
        <title>A standardized bacterial taxonomy based on genome phylogeny substantially revises the tree of life.</title>
        <authorList>
            <person name="Parks D.H."/>
            <person name="Chuvochina M."/>
            <person name="Waite D.W."/>
            <person name="Rinke C."/>
            <person name="Skarshewski A."/>
            <person name="Chaumeil P.A."/>
            <person name="Hugenholtz P."/>
        </authorList>
    </citation>
    <scope>NUCLEOTIDE SEQUENCE [LARGE SCALE GENOMIC DNA]</scope>
    <source>
        <strain evidence="1">UBA9667</strain>
    </source>
</reference>